<sequence length="23" mass="2860">MMKLHQDKDNFEPTFQFSRLMLC</sequence>
<accession>A0A0A9AFB8</accession>
<protein>
    <submittedName>
        <fullName evidence="1">Uncharacterized protein</fullName>
    </submittedName>
</protein>
<proteinExistence type="predicted"/>
<reference evidence="1" key="1">
    <citation type="submission" date="2014-09" db="EMBL/GenBank/DDBJ databases">
        <authorList>
            <person name="Magalhaes I.L.F."/>
            <person name="Oliveira U."/>
            <person name="Santos F.R."/>
            <person name="Vidigal T.H.D.A."/>
            <person name="Brescovit A.D."/>
            <person name="Santos A.J."/>
        </authorList>
    </citation>
    <scope>NUCLEOTIDE SEQUENCE</scope>
    <source>
        <tissue evidence="1">Shoot tissue taken approximately 20 cm above the soil surface</tissue>
    </source>
</reference>
<reference evidence="1" key="2">
    <citation type="journal article" date="2015" name="Data Brief">
        <title>Shoot transcriptome of the giant reed, Arundo donax.</title>
        <authorList>
            <person name="Barrero R.A."/>
            <person name="Guerrero F.D."/>
            <person name="Moolhuijzen P."/>
            <person name="Goolsby J.A."/>
            <person name="Tidwell J."/>
            <person name="Bellgard S.E."/>
            <person name="Bellgard M.I."/>
        </authorList>
    </citation>
    <scope>NUCLEOTIDE SEQUENCE</scope>
    <source>
        <tissue evidence="1">Shoot tissue taken approximately 20 cm above the soil surface</tissue>
    </source>
</reference>
<name>A0A0A9AFB8_ARUDO</name>
<organism evidence="1">
    <name type="scientific">Arundo donax</name>
    <name type="common">Giant reed</name>
    <name type="synonym">Donax arundinaceus</name>
    <dbReference type="NCBI Taxonomy" id="35708"/>
    <lineage>
        <taxon>Eukaryota</taxon>
        <taxon>Viridiplantae</taxon>
        <taxon>Streptophyta</taxon>
        <taxon>Embryophyta</taxon>
        <taxon>Tracheophyta</taxon>
        <taxon>Spermatophyta</taxon>
        <taxon>Magnoliopsida</taxon>
        <taxon>Liliopsida</taxon>
        <taxon>Poales</taxon>
        <taxon>Poaceae</taxon>
        <taxon>PACMAD clade</taxon>
        <taxon>Arundinoideae</taxon>
        <taxon>Arundineae</taxon>
        <taxon>Arundo</taxon>
    </lineage>
</organism>
<evidence type="ECO:0000313" key="1">
    <source>
        <dbReference type="EMBL" id="JAD45792.1"/>
    </source>
</evidence>
<dbReference type="EMBL" id="GBRH01252103">
    <property type="protein sequence ID" value="JAD45792.1"/>
    <property type="molecule type" value="Transcribed_RNA"/>
</dbReference>
<dbReference type="AlphaFoldDB" id="A0A0A9AFB8"/>